<protein>
    <submittedName>
        <fullName evidence="1">Uncharacterized protein</fullName>
    </submittedName>
</protein>
<gene>
    <name evidence="1" type="ORF">C942_02059</name>
</gene>
<organism evidence="1 2">
    <name type="scientific">Photobacterium marinum</name>
    <dbReference type="NCBI Taxonomy" id="1056511"/>
    <lineage>
        <taxon>Bacteria</taxon>
        <taxon>Pseudomonadati</taxon>
        <taxon>Pseudomonadota</taxon>
        <taxon>Gammaproteobacteria</taxon>
        <taxon>Vibrionales</taxon>
        <taxon>Vibrionaceae</taxon>
        <taxon>Photobacterium</taxon>
    </lineage>
</organism>
<comment type="caution">
    <text evidence="1">The sequence shown here is derived from an EMBL/GenBank/DDBJ whole genome shotgun (WGS) entry which is preliminary data.</text>
</comment>
<evidence type="ECO:0000313" key="1">
    <source>
        <dbReference type="EMBL" id="ELR64966.1"/>
    </source>
</evidence>
<reference evidence="1 2" key="1">
    <citation type="submission" date="2012-12" db="EMBL/GenBank/DDBJ databases">
        <title>Genome Assembly of Photobacterium sp. AK15.</title>
        <authorList>
            <person name="Khatri I."/>
            <person name="Vaidya B."/>
            <person name="Srinivas T.N.R."/>
            <person name="Subramanian S."/>
            <person name="Pinnaka A."/>
        </authorList>
    </citation>
    <scope>NUCLEOTIDE SEQUENCE [LARGE SCALE GENOMIC DNA]</scope>
    <source>
        <strain evidence="1 2">AK15</strain>
    </source>
</reference>
<accession>L8J832</accession>
<dbReference type="AlphaFoldDB" id="L8J832"/>
<name>L8J832_9GAMM</name>
<sequence>MLCWYCLKLYEYCRSLLGIRLVNSQKKAASCNAIGSLSVSMRNGQYLFNDVVMN</sequence>
<keyword evidence="2" id="KW-1185">Reference proteome</keyword>
<dbReference type="EMBL" id="AMZO01000021">
    <property type="protein sequence ID" value="ELR64966.1"/>
    <property type="molecule type" value="Genomic_DNA"/>
</dbReference>
<evidence type="ECO:0000313" key="2">
    <source>
        <dbReference type="Proteomes" id="UP000011134"/>
    </source>
</evidence>
<proteinExistence type="predicted"/>
<dbReference type="Proteomes" id="UP000011134">
    <property type="component" value="Unassembled WGS sequence"/>
</dbReference>